<dbReference type="Proteomes" id="UP001235303">
    <property type="component" value="Unassembled WGS sequence"/>
</dbReference>
<sequence>MTQFITLLVVVAVGVSVTVQAQAMGILEQKLGVFDNIVITYGGGGLLILAIALLRTLFAGYTWSNYTLLPGYAILPGICGLVIVGGIAYCVSRVGLLATFSLSLAVQFFLGSLLDSYGIGLDPRPMTIARYLGMGLVLAGAILFLKK</sequence>
<accession>A0ABT7ASP8</accession>
<feature type="transmembrane region" description="Helical" evidence="1">
    <location>
        <begin position="69"/>
        <end position="89"/>
    </location>
</feature>
<comment type="caution">
    <text evidence="2">The sequence shown here is derived from an EMBL/GenBank/DDBJ whole genome shotgun (WGS) entry which is preliminary data.</text>
</comment>
<evidence type="ECO:0000313" key="3">
    <source>
        <dbReference type="Proteomes" id="UP001235303"/>
    </source>
</evidence>
<protein>
    <submittedName>
        <fullName evidence="2">DMT family transporter</fullName>
    </submittedName>
</protein>
<reference evidence="2 3" key="1">
    <citation type="submission" date="2023-01" db="EMBL/GenBank/DDBJ databases">
        <title>Novel diversity within Roseofilum (Cyanobacteria; Desertifilaceae) from marine benthic mats with descriptions of four novel species.</title>
        <authorList>
            <person name="Wang Y."/>
            <person name="Berthold D.E."/>
            <person name="Hu J."/>
            <person name="Lefler F.W."/>
            <person name="Laughinghouse H.D. IV."/>
        </authorList>
    </citation>
    <scope>NUCLEOTIDE SEQUENCE [LARGE SCALE GENOMIC DNA]</scope>
    <source>
        <strain evidence="2 3">BLCC-M154</strain>
    </source>
</reference>
<keyword evidence="3" id="KW-1185">Reference proteome</keyword>
<proteinExistence type="predicted"/>
<feature type="transmembrane region" description="Helical" evidence="1">
    <location>
        <begin position="128"/>
        <end position="145"/>
    </location>
</feature>
<dbReference type="InterPro" id="IPR006750">
    <property type="entry name" value="YdcZ"/>
</dbReference>
<dbReference type="Pfam" id="PF04657">
    <property type="entry name" value="DMT_YdcZ"/>
    <property type="match status" value="1"/>
</dbReference>
<organism evidence="2 3">
    <name type="scientific">Roseofilum acuticapitatum BLCC-M154</name>
    <dbReference type="NCBI Taxonomy" id="3022444"/>
    <lineage>
        <taxon>Bacteria</taxon>
        <taxon>Bacillati</taxon>
        <taxon>Cyanobacteriota</taxon>
        <taxon>Cyanophyceae</taxon>
        <taxon>Desertifilales</taxon>
        <taxon>Desertifilaceae</taxon>
        <taxon>Roseofilum</taxon>
        <taxon>Roseofilum acuticapitatum</taxon>
    </lineage>
</organism>
<name>A0ABT7ASP8_9CYAN</name>
<gene>
    <name evidence="2" type="ORF">PMG71_10890</name>
</gene>
<evidence type="ECO:0000256" key="1">
    <source>
        <dbReference type="SAM" id="Phobius"/>
    </source>
</evidence>
<keyword evidence="1" id="KW-1133">Transmembrane helix</keyword>
<dbReference type="EMBL" id="JAQOSP010000074">
    <property type="protein sequence ID" value="MDJ1169933.1"/>
    <property type="molecule type" value="Genomic_DNA"/>
</dbReference>
<feature type="transmembrane region" description="Helical" evidence="1">
    <location>
        <begin position="37"/>
        <end position="57"/>
    </location>
</feature>
<dbReference type="RefSeq" id="WP_283753691.1">
    <property type="nucleotide sequence ID" value="NZ_JAQOSP010000074.1"/>
</dbReference>
<feature type="transmembrane region" description="Helical" evidence="1">
    <location>
        <begin position="95"/>
        <end position="116"/>
    </location>
</feature>
<keyword evidence="1" id="KW-0812">Transmembrane</keyword>
<evidence type="ECO:0000313" key="2">
    <source>
        <dbReference type="EMBL" id="MDJ1169933.1"/>
    </source>
</evidence>
<keyword evidence="1" id="KW-0472">Membrane</keyword>